<feature type="region of interest" description="Disordered" evidence="1">
    <location>
        <begin position="74"/>
        <end position="100"/>
    </location>
</feature>
<protein>
    <submittedName>
        <fullName evidence="3">ADF-H domain-containing protein</fullName>
    </submittedName>
</protein>
<feature type="compositionally biased region" description="Polar residues" evidence="1">
    <location>
        <begin position="74"/>
        <end position="84"/>
    </location>
</feature>
<dbReference type="Proteomes" id="UP000035642">
    <property type="component" value="Unassembled WGS sequence"/>
</dbReference>
<dbReference type="AlphaFoldDB" id="A0A0K0DKS9"/>
<proteinExistence type="predicted"/>
<evidence type="ECO:0000313" key="2">
    <source>
        <dbReference type="Proteomes" id="UP000035642"/>
    </source>
</evidence>
<accession>A0A0K0DKS9</accession>
<feature type="compositionally biased region" description="Basic and acidic residues" evidence="1">
    <location>
        <begin position="85"/>
        <end position="100"/>
    </location>
</feature>
<organism evidence="2 3">
    <name type="scientific">Angiostrongylus cantonensis</name>
    <name type="common">Rat lungworm</name>
    <dbReference type="NCBI Taxonomy" id="6313"/>
    <lineage>
        <taxon>Eukaryota</taxon>
        <taxon>Metazoa</taxon>
        <taxon>Ecdysozoa</taxon>
        <taxon>Nematoda</taxon>
        <taxon>Chromadorea</taxon>
        <taxon>Rhabditida</taxon>
        <taxon>Rhabditina</taxon>
        <taxon>Rhabditomorpha</taxon>
        <taxon>Strongyloidea</taxon>
        <taxon>Metastrongylidae</taxon>
        <taxon>Angiostrongylus</taxon>
    </lineage>
</organism>
<keyword evidence="2" id="KW-1185">Reference proteome</keyword>
<dbReference type="WBParaSite" id="ACAC_0001213601-mRNA-1">
    <property type="protein sequence ID" value="ACAC_0001213601-mRNA-1"/>
    <property type="gene ID" value="ACAC_0001213601"/>
</dbReference>
<name>A0A0K0DKS9_ANGCA</name>
<reference evidence="2" key="1">
    <citation type="submission" date="2012-09" db="EMBL/GenBank/DDBJ databases">
        <authorList>
            <person name="Martin A.A."/>
        </authorList>
    </citation>
    <scope>NUCLEOTIDE SEQUENCE</scope>
</reference>
<sequence>MHPSISQLVTTYGVLSPRFTILRFEPRRQKKFTIISHYLPTDDLQIKENPTDGHKVLVERLEASAELAPVAQTRSSGRISITTEEMSHFEAARKEKESEA</sequence>
<reference evidence="3" key="2">
    <citation type="submission" date="2017-02" db="UniProtKB">
        <authorList>
            <consortium name="WormBaseParasite"/>
        </authorList>
    </citation>
    <scope>IDENTIFICATION</scope>
</reference>
<evidence type="ECO:0000256" key="1">
    <source>
        <dbReference type="SAM" id="MobiDB-lite"/>
    </source>
</evidence>
<evidence type="ECO:0000313" key="3">
    <source>
        <dbReference type="WBParaSite" id="ACAC_0001213601-mRNA-1"/>
    </source>
</evidence>